<feature type="region of interest" description="Disordered" evidence="9">
    <location>
        <begin position="35"/>
        <end position="54"/>
    </location>
</feature>
<evidence type="ECO:0000256" key="9">
    <source>
        <dbReference type="SAM" id="MobiDB-lite"/>
    </source>
</evidence>
<evidence type="ECO:0000256" key="4">
    <source>
        <dbReference type="ARBA" id="ARBA00022729"/>
    </source>
</evidence>
<evidence type="ECO:0000256" key="1">
    <source>
        <dbReference type="ARBA" id="ARBA00004479"/>
    </source>
</evidence>
<dbReference type="GO" id="GO:0016020">
    <property type="term" value="C:membrane"/>
    <property type="evidence" value="ECO:0007669"/>
    <property type="project" value="UniProtKB-SubCell"/>
</dbReference>
<keyword evidence="13" id="KW-1185">Reference proteome</keyword>
<keyword evidence="3 10" id="KW-0812">Transmembrane</keyword>
<evidence type="ECO:0000256" key="8">
    <source>
        <dbReference type="ARBA" id="ARBA00041422"/>
    </source>
</evidence>
<dbReference type="InterPro" id="IPR009565">
    <property type="entry name" value="FAM174-like"/>
</dbReference>
<comment type="similarity">
    <text evidence="2">Belongs to the FAM174 family.</text>
</comment>
<proteinExistence type="inferred from homology"/>
<comment type="caution">
    <text evidence="12">The sequence shown here is derived from an EMBL/GenBank/DDBJ whole genome shotgun (WGS) entry which is preliminary data.</text>
</comment>
<protein>
    <recommendedName>
        <fullName evidence="8">Transmembrane protein 157</fullName>
    </recommendedName>
</protein>
<evidence type="ECO:0000256" key="10">
    <source>
        <dbReference type="SAM" id="Phobius"/>
    </source>
</evidence>
<keyword evidence="7" id="KW-0325">Glycoprotein</keyword>
<sequence>MVPDKTRMCNICLFVYMLVPLLFPVTIGEANKFSSSSTTQQQGNNKSINDLSNNNKTILNKQTGSVGVISDKNNSGIKTSTGSSSVAGVAEPAANTRPLSIQRALYVLVAVSAVVIVYFVIKTVRMRKQSRKTRRYGVLDTNLAMEMTPLEQDDDDEEDDTTLFDARLSRRFV</sequence>
<keyword evidence="6 10" id="KW-0472">Membrane</keyword>
<dbReference type="Pfam" id="PF06679">
    <property type="entry name" value="DUF1180"/>
    <property type="match status" value="1"/>
</dbReference>
<comment type="subcellular location">
    <subcellularLocation>
        <location evidence="1">Membrane</location>
        <topology evidence="1">Single-pass type I membrane protein</topology>
    </subcellularLocation>
</comment>
<evidence type="ECO:0000256" key="3">
    <source>
        <dbReference type="ARBA" id="ARBA00022692"/>
    </source>
</evidence>
<organism evidence="12 13">
    <name type="scientific">Acipenser ruthenus</name>
    <name type="common">Sterlet sturgeon</name>
    <dbReference type="NCBI Taxonomy" id="7906"/>
    <lineage>
        <taxon>Eukaryota</taxon>
        <taxon>Metazoa</taxon>
        <taxon>Chordata</taxon>
        <taxon>Craniata</taxon>
        <taxon>Vertebrata</taxon>
        <taxon>Euteleostomi</taxon>
        <taxon>Actinopterygii</taxon>
        <taxon>Chondrostei</taxon>
        <taxon>Acipenseriformes</taxon>
        <taxon>Acipenseridae</taxon>
        <taxon>Acipenser</taxon>
    </lineage>
</organism>
<evidence type="ECO:0000256" key="5">
    <source>
        <dbReference type="ARBA" id="ARBA00022989"/>
    </source>
</evidence>
<dbReference type="PANTHER" id="PTHR28607">
    <property type="entry name" value="EXPRESSED PROTEIN"/>
    <property type="match status" value="1"/>
</dbReference>
<name>A0A662YMY7_ACIRT</name>
<evidence type="ECO:0000256" key="11">
    <source>
        <dbReference type="SAM" id="SignalP"/>
    </source>
</evidence>
<evidence type="ECO:0000313" key="13">
    <source>
        <dbReference type="Proteomes" id="UP000289886"/>
    </source>
</evidence>
<feature type="chain" id="PRO_5025053365" description="Transmembrane protein 157" evidence="11">
    <location>
        <begin position="29"/>
        <end position="173"/>
    </location>
</feature>
<evidence type="ECO:0000256" key="6">
    <source>
        <dbReference type="ARBA" id="ARBA00023136"/>
    </source>
</evidence>
<feature type="signal peptide" evidence="11">
    <location>
        <begin position="1"/>
        <end position="28"/>
    </location>
</feature>
<feature type="transmembrane region" description="Helical" evidence="10">
    <location>
        <begin position="104"/>
        <end position="121"/>
    </location>
</feature>
<evidence type="ECO:0000313" key="12">
    <source>
        <dbReference type="EMBL" id="RXM97151.1"/>
    </source>
</evidence>
<reference evidence="12 13" key="1">
    <citation type="submission" date="2019-01" db="EMBL/GenBank/DDBJ databases">
        <title>Draft Genome and Complete Hox-Cluster Characterization of the Sterlet Sturgeon (Acipenser ruthenus).</title>
        <authorList>
            <person name="Wei Q."/>
        </authorList>
    </citation>
    <scope>NUCLEOTIDE SEQUENCE [LARGE SCALE GENOMIC DNA]</scope>
    <source>
        <strain evidence="12">WHYD16114868_AA</strain>
        <tissue evidence="12">Blood</tissue>
    </source>
</reference>
<dbReference type="Proteomes" id="UP000289886">
    <property type="component" value="Unassembled WGS sequence"/>
</dbReference>
<evidence type="ECO:0000256" key="2">
    <source>
        <dbReference type="ARBA" id="ARBA00006986"/>
    </source>
</evidence>
<keyword evidence="5 10" id="KW-1133">Transmembrane helix</keyword>
<dbReference type="PANTHER" id="PTHR28607:SF1">
    <property type="entry name" value="MEMBRANE PROTEIN FAM174A"/>
    <property type="match status" value="1"/>
</dbReference>
<accession>A0A662YMY7</accession>
<gene>
    <name evidence="12" type="ORF">EOD39_14788</name>
</gene>
<evidence type="ECO:0000256" key="7">
    <source>
        <dbReference type="ARBA" id="ARBA00023180"/>
    </source>
</evidence>
<dbReference type="EMBL" id="SCEB01001235">
    <property type="protein sequence ID" value="RXM97151.1"/>
    <property type="molecule type" value="Genomic_DNA"/>
</dbReference>
<keyword evidence="4 11" id="KW-0732">Signal</keyword>
<dbReference type="AlphaFoldDB" id="A0A662YMY7"/>